<protein>
    <submittedName>
        <fullName evidence="5">DNA-binding PucR family transcriptional regulator</fullName>
    </submittedName>
</protein>
<organism evidence="5 6">
    <name type="scientific">Nonomuraea fuscirosea</name>
    <dbReference type="NCBI Taxonomy" id="1291556"/>
    <lineage>
        <taxon>Bacteria</taxon>
        <taxon>Bacillati</taxon>
        <taxon>Actinomycetota</taxon>
        <taxon>Actinomycetes</taxon>
        <taxon>Streptosporangiales</taxon>
        <taxon>Streptosporangiaceae</taxon>
        <taxon>Nonomuraea</taxon>
    </lineage>
</organism>
<evidence type="ECO:0000256" key="1">
    <source>
        <dbReference type="ARBA" id="ARBA00006754"/>
    </source>
</evidence>
<dbReference type="InterPro" id="IPR025736">
    <property type="entry name" value="PucR_C-HTH_dom"/>
</dbReference>
<dbReference type="Pfam" id="PF07905">
    <property type="entry name" value="PucR"/>
    <property type="match status" value="1"/>
</dbReference>
<keyword evidence="6" id="KW-1185">Reference proteome</keyword>
<dbReference type="InterPro" id="IPR051448">
    <property type="entry name" value="CdaR-like_regulators"/>
</dbReference>
<dbReference type="EMBL" id="PVNG01000009">
    <property type="protein sequence ID" value="PRX64310.1"/>
    <property type="molecule type" value="Genomic_DNA"/>
</dbReference>
<evidence type="ECO:0000313" key="5">
    <source>
        <dbReference type="EMBL" id="PRX64310.1"/>
    </source>
</evidence>
<feature type="domain" description="CdaR GGDEF-like" evidence="4">
    <location>
        <begin position="260"/>
        <end position="382"/>
    </location>
</feature>
<accession>A0A2T0MYK1</accession>
<dbReference type="InterPro" id="IPR012914">
    <property type="entry name" value="PucR_dom"/>
</dbReference>
<dbReference type="PANTHER" id="PTHR33744:SF17">
    <property type="entry name" value="CONSERVED PROTEIN"/>
    <property type="match status" value="1"/>
</dbReference>
<feature type="domain" description="PucR C-terminal helix-turn-helix" evidence="3">
    <location>
        <begin position="434"/>
        <end position="491"/>
    </location>
</feature>
<reference evidence="5 6" key="1">
    <citation type="submission" date="2018-03" db="EMBL/GenBank/DDBJ databases">
        <title>Genomic Encyclopedia of Type Strains, Phase III (KMG-III): the genomes of soil and plant-associated and newly described type strains.</title>
        <authorList>
            <person name="Whitman W."/>
        </authorList>
    </citation>
    <scope>NUCLEOTIDE SEQUENCE [LARGE SCALE GENOMIC DNA]</scope>
    <source>
        <strain evidence="5 6">CGMCC 4.7104</strain>
    </source>
</reference>
<gene>
    <name evidence="5" type="ORF">B0I32_109239</name>
</gene>
<dbReference type="AlphaFoldDB" id="A0A2T0MYK1"/>
<dbReference type="Pfam" id="PF17853">
    <property type="entry name" value="GGDEF_2"/>
    <property type="match status" value="1"/>
</dbReference>
<dbReference type="OrthoDB" id="3170447at2"/>
<comment type="caution">
    <text evidence="5">The sequence shown here is derived from an EMBL/GenBank/DDBJ whole genome shotgun (WGS) entry which is preliminary data.</text>
</comment>
<dbReference type="RefSeq" id="WP_106242473.1">
    <property type="nucleotide sequence ID" value="NZ_PVNG01000009.1"/>
</dbReference>
<feature type="domain" description="Purine catabolism PurC-like" evidence="2">
    <location>
        <begin position="5"/>
        <end position="113"/>
    </location>
</feature>
<comment type="similarity">
    <text evidence="1">Belongs to the CdaR family.</text>
</comment>
<evidence type="ECO:0000259" key="4">
    <source>
        <dbReference type="Pfam" id="PF17853"/>
    </source>
</evidence>
<evidence type="ECO:0000259" key="3">
    <source>
        <dbReference type="Pfam" id="PF13556"/>
    </source>
</evidence>
<dbReference type="Gene3D" id="1.10.10.2840">
    <property type="entry name" value="PucR C-terminal helix-turn-helix domain"/>
    <property type="match status" value="1"/>
</dbReference>
<dbReference type="InterPro" id="IPR042070">
    <property type="entry name" value="PucR_C-HTH_sf"/>
</dbReference>
<dbReference type="GO" id="GO:0003677">
    <property type="term" value="F:DNA binding"/>
    <property type="evidence" value="ECO:0007669"/>
    <property type="project" value="UniProtKB-KW"/>
</dbReference>
<dbReference type="PANTHER" id="PTHR33744">
    <property type="entry name" value="CARBOHYDRATE DIACID REGULATOR"/>
    <property type="match status" value="1"/>
</dbReference>
<name>A0A2T0MYK1_9ACTN</name>
<dbReference type="Proteomes" id="UP000238312">
    <property type="component" value="Unassembled WGS sequence"/>
</dbReference>
<proteinExistence type="inferred from homology"/>
<dbReference type="Pfam" id="PF13556">
    <property type="entry name" value="HTH_30"/>
    <property type="match status" value="1"/>
</dbReference>
<sequence>MRISDLLAIDDLRLTLLTGDPDREFGTVHITDLPEPGRYLGGGELVLTGLMWWHTPADSARFVAALKRAGVAALGAGRAWLGHVPDDLVAACAQAGLPLVDVPVEVSFRTLAELAGSRLAGDVRDALGRHRRLVAALAEGADLPELFRVTAAELGVTGVVVSASGEVIVGSAGDPAGLARAYLTAPRLPAVAGEHTIFAVGRGHRAAGWALACDGDLLDRADVGYELAACVGLERGRIEEGRRVERRLAGQLVAAALTEADVSELNARLRMCGIDSEQPYAVVDVTAPTPGATRGPDPATLGGQILEELLGREVVAAASAGGAVAVVPLRESGADGLAARLRAGAAVLSALPGTRLCAGLSGALTGAAALKGGVEEAGHARRLAEARDGGVVTSDEIYTHALLLATVPGDVRRSFSSRLLSPLLDYDRGHQSDLVRTLGVFLDRAGSWNACAELLHVHVNTVRYRIRRIEELTGRDLSTMADRVDFFLALRDTAPPR</sequence>
<dbReference type="InterPro" id="IPR041522">
    <property type="entry name" value="CdaR_GGDEF"/>
</dbReference>
<evidence type="ECO:0000259" key="2">
    <source>
        <dbReference type="Pfam" id="PF07905"/>
    </source>
</evidence>
<keyword evidence="5" id="KW-0238">DNA-binding</keyword>
<evidence type="ECO:0000313" key="6">
    <source>
        <dbReference type="Proteomes" id="UP000238312"/>
    </source>
</evidence>